<feature type="transmembrane region" description="Helical" evidence="6">
    <location>
        <begin position="363"/>
        <end position="392"/>
    </location>
</feature>
<feature type="transmembrane region" description="Helical" evidence="6">
    <location>
        <begin position="129"/>
        <end position="154"/>
    </location>
</feature>
<feature type="transmembrane region" description="Helical" evidence="6">
    <location>
        <begin position="413"/>
        <end position="433"/>
    </location>
</feature>
<organism evidence="7 8">
    <name type="scientific">Candidatus Marsarchaeota G2 archaeon ECH_B_SAG-M15</name>
    <dbReference type="NCBI Taxonomy" id="1978162"/>
    <lineage>
        <taxon>Archaea</taxon>
        <taxon>Candidatus Marsarchaeota</taxon>
        <taxon>Candidatus Marsarchaeota group 2</taxon>
    </lineage>
</organism>
<comment type="subcellular location">
    <subcellularLocation>
        <location evidence="1">Cell membrane</location>
        <topology evidence="1">Multi-pass membrane protein</topology>
    </subcellularLocation>
</comment>
<comment type="caution">
    <text evidence="7">The sequence shown here is derived from an EMBL/GenBank/DDBJ whole genome shotgun (WGS) entry which is preliminary data.</text>
</comment>
<protein>
    <recommendedName>
        <fullName evidence="9">Amino acid permease/ SLC12A domain-containing protein</fullName>
    </recommendedName>
</protein>
<reference evidence="7 8" key="1">
    <citation type="submission" date="2017-04" db="EMBL/GenBank/DDBJ databases">
        <title>Novel microbial lineages endemic to geothermal iron-oxide mats fill important gaps in the evolutionary history of Archaea.</title>
        <authorList>
            <person name="Jay Z.J."/>
            <person name="Beam J.P."/>
            <person name="Dlakic M."/>
            <person name="Rusch D.B."/>
            <person name="Kozubal M.A."/>
            <person name="Inskeep W.P."/>
        </authorList>
    </citation>
    <scope>NUCLEOTIDE SEQUENCE [LARGE SCALE GENOMIC DNA]</scope>
    <source>
        <strain evidence="7">ECH_B_SAG-M15</strain>
    </source>
</reference>
<dbReference type="GO" id="GO:0005886">
    <property type="term" value="C:plasma membrane"/>
    <property type="evidence" value="ECO:0007669"/>
    <property type="project" value="UniProtKB-SubCell"/>
</dbReference>
<dbReference type="Gene3D" id="1.20.1740.10">
    <property type="entry name" value="Amino acid/polyamine transporter I"/>
    <property type="match status" value="1"/>
</dbReference>
<keyword evidence="2" id="KW-1003">Cell membrane</keyword>
<evidence type="ECO:0000256" key="4">
    <source>
        <dbReference type="ARBA" id="ARBA00022989"/>
    </source>
</evidence>
<dbReference type="PANTHER" id="PTHR42770">
    <property type="entry name" value="AMINO ACID TRANSPORTER-RELATED"/>
    <property type="match status" value="1"/>
</dbReference>
<evidence type="ECO:0000256" key="2">
    <source>
        <dbReference type="ARBA" id="ARBA00022475"/>
    </source>
</evidence>
<keyword evidence="4 6" id="KW-1133">Transmembrane helix</keyword>
<feature type="transmembrane region" description="Helical" evidence="6">
    <location>
        <begin position="485"/>
        <end position="503"/>
    </location>
</feature>
<feature type="transmembrane region" description="Helical" evidence="6">
    <location>
        <begin position="189"/>
        <end position="209"/>
    </location>
</feature>
<dbReference type="InterPro" id="IPR002293">
    <property type="entry name" value="AA/rel_permease1"/>
</dbReference>
<dbReference type="EMBL" id="NEXJ01000058">
    <property type="protein sequence ID" value="PSN91061.1"/>
    <property type="molecule type" value="Genomic_DNA"/>
</dbReference>
<feature type="transmembrane region" description="Helical" evidence="6">
    <location>
        <begin position="216"/>
        <end position="237"/>
    </location>
</feature>
<accession>A0A2R6AXC6</accession>
<feature type="transmembrane region" description="Helical" evidence="6">
    <location>
        <begin position="267"/>
        <end position="287"/>
    </location>
</feature>
<evidence type="ECO:0000256" key="6">
    <source>
        <dbReference type="SAM" id="Phobius"/>
    </source>
</evidence>
<sequence length="556" mass="60979">MGAPSPQSNVVRPSSQGGRKVYSFAFEDKPVSCSKPGSHFFLREATGLVKELSAFDVFVWSIIFFPWLTSWAGIFWVTPDYYLHVNYYAALGAWSIIAMVIMLLYWLLTAAIPRSGGDYVFVSRIISSPLGFIGSFLFLLALLTSAGSGGYWAFTEAGTDLTFAGQVLGDKWIRNLGLFLTPTTTSSPWTLFALSLLILGVGAVSAILGGKTLKRVLYALFGYGLLVLILVVAVFAFTPHRVFLQDYSDSFNGGVHAVFRQASTMGYLPFSTLGNIGGVIPVLFVSIGPYPVMQFVGGEIKNPKRSLLFGLVFAEAVSILVWFGLTYLVDRVIGISFLEALSVVNGYAIVPTAFVTLLIPNQIVLWIITVGLILGNIGWSWLAFIFISRIFFAWSFDRIIPAKFASVSESRHTPTFALIVASLLAVVPMYLEYFTSFITAQVNAIFFYTIVWFLAALSAALLPYIKKDVFELSPIKAMKVGSIPLITLLGCISMTLFAYLGYYSATNPAIGPFGIGAKIFTLSLIITAITIYVAAYYWNKRQGVDLKLLLKQVPPE</sequence>
<feature type="transmembrane region" description="Helical" evidence="6">
    <location>
        <begin position="88"/>
        <end position="108"/>
    </location>
</feature>
<dbReference type="GO" id="GO:0022857">
    <property type="term" value="F:transmembrane transporter activity"/>
    <property type="evidence" value="ECO:0007669"/>
    <property type="project" value="InterPro"/>
</dbReference>
<feature type="transmembrane region" description="Helical" evidence="6">
    <location>
        <begin position="57"/>
        <end position="76"/>
    </location>
</feature>
<proteinExistence type="predicted"/>
<dbReference type="PANTHER" id="PTHR42770:SF7">
    <property type="entry name" value="MEMBRANE PROTEIN"/>
    <property type="match status" value="1"/>
</dbReference>
<name>A0A2R6AXC6_9ARCH</name>
<dbReference type="AlphaFoldDB" id="A0A2R6AXC6"/>
<evidence type="ECO:0000256" key="5">
    <source>
        <dbReference type="ARBA" id="ARBA00023136"/>
    </source>
</evidence>
<keyword evidence="5 6" id="KW-0472">Membrane</keyword>
<feature type="transmembrane region" description="Helical" evidence="6">
    <location>
        <begin position="515"/>
        <end position="538"/>
    </location>
</feature>
<evidence type="ECO:0000313" key="7">
    <source>
        <dbReference type="EMBL" id="PSN91061.1"/>
    </source>
</evidence>
<dbReference type="PIRSF" id="PIRSF006060">
    <property type="entry name" value="AA_transporter"/>
    <property type="match status" value="1"/>
</dbReference>
<evidence type="ECO:0000313" key="8">
    <source>
        <dbReference type="Proteomes" id="UP000240490"/>
    </source>
</evidence>
<feature type="transmembrane region" description="Helical" evidence="6">
    <location>
        <begin position="445"/>
        <end position="465"/>
    </location>
</feature>
<dbReference type="Pfam" id="PF13520">
    <property type="entry name" value="AA_permease_2"/>
    <property type="match status" value="1"/>
</dbReference>
<keyword evidence="3 6" id="KW-0812">Transmembrane</keyword>
<evidence type="ECO:0000256" key="1">
    <source>
        <dbReference type="ARBA" id="ARBA00004651"/>
    </source>
</evidence>
<dbReference type="InterPro" id="IPR050367">
    <property type="entry name" value="APC_superfamily"/>
</dbReference>
<dbReference type="Proteomes" id="UP000240490">
    <property type="component" value="Unassembled WGS sequence"/>
</dbReference>
<gene>
    <name evidence="7" type="ORF">B9Q08_03585</name>
</gene>
<evidence type="ECO:0000256" key="3">
    <source>
        <dbReference type="ARBA" id="ARBA00022692"/>
    </source>
</evidence>
<evidence type="ECO:0008006" key="9">
    <source>
        <dbReference type="Google" id="ProtNLM"/>
    </source>
</evidence>
<feature type="transmembrane region" description="Helical" evidence="6">
    <location>
        <begin position="307"/>
        <end position="329"/>
    </location>
</feature>